<feature type="compositionally biased region" description="Basic and acidic residues" evidence="1">
    <location>
        <begin position="356"/>
        <end position="386"/>
    </location>
</feature>
<dbReference type="AlphaFoldDB" id="A0A914YQ28"/>
<keyword evidence="2" id="KW-0812">Transmembrane</keyword>
<keyword evidence="2" id="KW-1133">Transmembrane helix</keyword>
<feature type="compositionally biased region" description="Low complexity" evidence="1">
    <location>
        <begin position="294"/>
        <end position="303"/>
    </location>
</feature>
<feature type="transmembrane region" description="Helical" evidence="2">
    <location>
        <begin position="212"/>
        <end position="237"/>
    </location>
</feature>
<sequence length="408" mass="45785">MSSFFYSSVFIFLLCFIITVNSAPLSNELSSSSNFYQNYLISDSEEQHVIQYGNDVKLISPGSIELILTYKTLVVDVNIKQCIGKVLFCYNSSKIQREAQEICRNFDGFCGFQIIGTEDEIQFTRNTYKKSILGSCKPIEMKYPAAMYCDAGLVLSCSPAIDAEGRIKIELSDAECPVVIKNAQIYVPPATTSSTTSSILDSDSASNAGLQWYYWILIVFGILLIVFCGVGIWICVWKKNILSDCKKKSAKPVPVESIVSTTVTQEIKTVTKDEKEEKPKQKKPKDEQKPKTPKPSTEPAPAAKPKEIPKAAEKPLKKEAVKEKKKSKSKTKTPSTESYSAPFCLLPFPAQPFDPEPEKEAPAKKRDGESGRRSRHMDSLELADDRMNGIDTITKIEMERRKRSRKRY</sequence>
<evidence type="ECO:0000256" key="3">
    <source>
        <dbReference type="SAM" id="SignalP"/>
    </source>
</evidence>
<evidence type="ECO:0000313" key="4">
    <source>
        <dbReference type="Proteomes" id="UP000887577"/>
    </source>
</evidence>
<feature type="compositionally biased region" description="Basic and acidic residues" evidence="1">
    <location>
        <begin position="304"/>
        <end position="322"/>
    </location>
</feature>
<feature type="compositionally biased region" description="Basic and acidic residues" evidence="1">
    <location>
        <begin position="270"/>
        <end position="290"/>
    </location>
</feature>
<proteinExistence type="predicted"/>
<accession>A0A914YQ28</accession>
<protein>
    <submittedName>
        <fullName evidence="5">Uncharacterized protein</fullName>
    </submittedName>
</protein>
<keyword evidence="2" id="KW-0472">Membrane</keyword>
<feature type="signal peptide" evidence="3">
    <location>
        <begin position="1"/>
        <end position="22"/>
    </location>
</feature>
<dbReference type="Proteomes" id="UP000887577">
    <property type="component" value="Unplaced"/>
</dbReference>
<keyword evidence="4" id="KW-1185">Reference proteome</keyword>
<evidence type="ECO:0000313" key="5">
    <source>
        <dbReference type="WBParaSite" id="PSU_v2.g21133.t1"/>
    </source>
</evidence>
<dbReference type="WBParaSite" id="PSU_v2.g21133.t1">
    <property type="protein sequence ID" value="PSU_v2.g21133.t1"/>
    <property type="gene ID" value="PSU_v2.g21133"/>
</dbReference>
<organism evidence="4 5">
    <name type="scientific">Panagrolaimus superbus</name>
    <dbReference type="NCBI Taxonomy" id="310955"/>
    <lineage>
        <taxon>Eukaryota</taxon>
        <taxon>Metazoa</taxon>
        <taxon>Ecdysozoa</taxon>
        <taxon>Nematoda</taxon>
        <taxon>Chromadorea</taxon>
        <taxon>Rhabditida</taxon>
        <taxon>Tylenchina</taxon>
        <taxon>Panagrolaimomorpha</taxon>
        <taxon>Panagrolaimoidea</taxon>
        <taxon>Panagrolaimidae</taxon>
        <taxon>Panagrolaimus</taxon>
    </lineage>
</organism>
<feature type="region of interest" description="Disordered" evidence="1">
    <location>
        <begin position="270"/>
        <end position="386"/>
    </location>
</feature>
<feature type="chain" id="PRO_5037242292" evidence="3">
    <location>
        <begin position="23"/>
        <end position="408"/>
    </location>
</feature>
<reference evidence="5" key="1">
    <citation type="submission" date="2022-11" db="UniProtKB">
        <authorList>
            <consortium name="WormBaseParasite"/>
        </authorList>
    </citation>
    <scope>IDENTIFICATION</scope>
</reference>
<evidence type="ECO:0000256" key="1">
    <source>
        <dbReference type="SAM" id="MobiDB-lite"/>
    </source>
</evidence>
<keyword evidence="3" id="KW-0732">Signal</keyword>
<name>A0A914YQ28_9BILA</name>
<evidence type="ECO:0000256" key="2">
    <source>
        <dbReference type="SAM" id="Phobius"/>
    </source>
</evidence>